<evidence type="ECO:0000256" key="1">
    <source>
        <dbReference type="SAM" id="SignalP"/>
    </source>
</evidence>
<dbReference type="EMBL" id="ML002593">
    <property type="protein sequence ID" value="RKP36798.1"/>
    <property type="molecule type" value="Genomic_DNA"/>
</dbReference>
<name>A0A4P9ZU88_9FUNG</name>
<reference evidence="3" key="1">
    <citation type="journal article" date="2018" name="Nat. Microbiol.">
        <title>Leveraging single-cell genomics to expand the fungal tree of life.</title>
        <authorList>
            <person name="Ahrendt S.R."/>
            <person name="Quandt C.A."/>
            <person name="Ciobanu D."/>
            <person name="Clum A."/>
            <person name="Salamov A."/>
            <person name="Andreopoulos B."/>
            <person name="Cheng J.F."/>
            <person name="Woyke T."/>
            <person name="Pelin A."/>
            <person name="Henrissat B."/>
            <person name="Reynolds N.K."/>
            <person name="Benny G.L."/>
            <person name="Smith M.E."/>
            <person name="James T.Y."/>
            <person name="Grigoriev I.V."/>
        </authorList>
    </citation>
    <scope>NUCLEOTIDE SEQUENCE [LARGE SCALE GENOMIC DNA]</scope>
    <source>
        <strain evidence="3">RSA 468</strain>
    </source>
</reference>
<evidence type="ECO:0000313" key="3">
    <source>
        <dbReference type="Proteomes" id="UP000268162"/>
    </source>
</evidence>
<feature type="signal peptide" evidence="1">
    <location>
        <begin position="1"/>
        <end position="27"/>
    </location>
</feature>
<evidence type="ECO:0008006" key="4">
    <source>
        <dbReference type="Google" id="ProtNLM"/>
    </source>
</evidence>
<protein>
    <recommendedName>
        <fullName evidence="4">Secreted protein</fullName>
    </recommendedName>
</protein>
<organism evidence="2 3">
    <name type="scientific">Dimargaris cristalligena</name>
    <dbReference type="NCBI Taxonomy" id="215637"/>
    <lineage>
        <taxon>Eukaryota</taxon>
        <taxon>Fungi</taxon>
        <taxon>Fungi incertae sedis</taxon>
        <taxon>Zoopagomycota</taxon>
        <taxon>Kickxellomycotina</taxon>
        <taxon>Dimargaritomycetes</taxon>
        <taxon>Dimargaritales</taxon>
        <taxon>Dimargaritaceae</taxon>
        <taxon>Dimargaris</taxon>
    </lineage>
</organism>
<accession>A0A4P9ZU88</accession>
<proteinExistence type="predicted"/>
<keyword evidence="3" id="KW-1185">Reference proteome</keyword>
<sequence length="165" mass="17816">MQPLSMNVLGLAILGFAVSSQVQNAMALPVNGEHDTNGLGFSAGSQNPQAGSFGRLFGNAGQGYGQQYRQNAALFGDSIEPNKETMDELERGRKTTLKYLLGKHLSTDSSDQPPSTFLSGQQPSIFDHEAAGVNLNADKIKEERLKMYNALVGFPNQQPSDQKQV</sequence>
<gene>
    <name evidence="2" type="ORF">BJ085DRAFT_31104</name>
</gene>
<keyword evidence="1" id="KW-0732">Signal</keyword>
<dbReference type="Proteomes" id="UP000268162">
    <property type="component" value="Unassembled WGS sequence"/>
</dbReference>
<feature type="chain" id="PRO_5020347306" description="Secreted protein" evidence="1">
    <location>
        <begin position="28"/>
        <end position="165"/>
    </location>
</feature>
<evidence type="ECO:0000313" key="2">
    <source>
        <dbReference type="EMBL" id="RKP36798.1"/>
    </source>
</evidence>
<dbReference type="AlphaFoldDB" id="A0A4P9ZU88"/>